<dbReference type="AlphaFoldDB" id="D8QLH5"/>
<dbReference type="HOGENOM" id="CLU_004143_0_0_1"/>
<feature type="region of interest" description="Disordered" evidence="1">
    <location>
        <begin position="475"/>
        <end position="495"/>
    </location>
</feature>
<feature type="compositionally biased region" description="Acidic residues" evidence="1">
    <location>
        <begin position="707"/>
        <end position="725"/>
    </location>
</feature>
<feature type="compositionally biased region" description="Polar residues" evidence="1">
    <location>
        <begin position="486"/>
        <end position="495"/>
    </location>
</feature>
<dbReference type="eggNOG" id="ENOG502QQMS">
    <property type="taxonomic scope" value="Eukaryota"/>
</dbReference>
<sequence length="926" mass="100787">MASHSPVRNRKPPAPQNPASLQARERSASPSVRDRQARSAKAQSMPIMQGYPSPGGQPSNPSPTMGAGPTIGAAPQFQSNPTQIQRLLPTPPHPPLDQNGVPHPPPPQHSNSMPNVHNARGVIHPIPTRQSYGQAGNDNQHFQMTPGLEADIQRAHDMQQLAYGTAPATSSSFPKESYMKDPAVERLRAAERHSPRQGALSPEPRGHGGSHQGSPSSTKQPMMPPERRGSPAFVTPMSSPGEQSAAYRPEYSPNGPSTLSRRNTVTGAPVVETRPMLTISNQQTPPLQTHGRTSDRSLPVQEEDHDRDDDDDSGSPTPSSDLHPEGNQSRSSGTSRTRRGDESTLIGQDSEKGLTNEDEYTPRSPAQDLPERTPYGPHQHGGDPVRGRARTGATDLLGLQGLDGMVSDPQVNGGSSNPSQYMDGRHAPKPQYHTFPAAFDPRTTAARFYTPSTEDGSFLVDGPTAAYLQAILSSPRPDAPIPPTPHSQTAAPTPSPLINVNAHAAYEKDPMPFSPIVPAGSPYPYPFTHVRRAPYVAPPDPNHPAAIQEQLARQWQVYAQNNQDAFSTTETTSSTPFQGAGFSPWALLHTTRLLGGRLPPQSVQSSPSHEPIPLPPPPQGVGVRRRRREDEPPVPKVPRKPPPRVASTQPRETSPEPSSSSGEETAGESTAGEQDRFPVQDEGRSWTNTNGQTTPSAPPAPAPPPPQEEEDEGDWVDEEDDEEEEDLLELEFHPSYVPNMEKRKRRFDARWDALQQAHPSQFQALDRQTDSTMILLCAPSHTTKLQSLSSRAIRRTPALRDGKTLRALRTQFARLATERRRVRTHSRSSSLADRLFAHIASPLTRGDGTGSGSDVTSDMREEDLRRALGTALGSLGALGSIYEQREARFKEELRRTSEERQRVELLMRQALGEGHASATGTARMPS</sequence>
<gene>
    <name evidence="2" type="ORF">SCHCODRAFT_258933</name>
</gene>
<dbReference type="EMBL" id="GL377318">
    <property type="protein sequence ID" value="EFI91345.1"/>
    <property type="molecule type" value="Genomic_DNA"/>
</dbReference>
<feature type="compositionally biased region" description="Polar residues" evidence="1">
    <location>
        <begin position="128"/>
        <end position="143"/>
    </location>
</feature>
<keyword evidence="3" id="KW-1185">Reference proteome</keyword>
<feature type="compositionally biased region" description="Polar residues" evidence="1">
    <location>
        <begin position="254"/>
        <end position="266"/>
    </location>
</feature>
<feature type="compositionally biased region" description="Basic and acidic residues" evidence="1">
    <location>
        <begin position="23"/>
        <end position="37"/>
    </location>
</feature>
<evidence type="ECO:0000313" key="3">
    <source>
        <dbReference type="Proteomes" id="UP000007431"/>
    </source>
</evidence>
<dbReference type="Proteomes" id="UP000007431">
    <property type="component" value="Unassembled WGS sequence"/>
</dbReference>
<evidence type="ECO:0000256" key="1">
    <source>
        <dbReference type="SAM" id="MobiDB-lite"/>
    </source>
</evidence>
<dbReference type="InParanoid" id="D8QLH5"/>
<feature type="compositionally biased region" description="Pro residues" evidence="1">
    <location>
        <begin position="610"/>
        <end position="619"/>
    </location>
</feature>
<feature type="compositionally biased region" description="Polar residues" evidence="1">
    <location>
        <begin position="278"/>
        <end position="291"/>
    </location>
</feature>
<name>D8QLH5_SCHCM</name>
<feature type="compositionally biased region" description="Polar residues" evidence="1">
    <location>
        <begin position="685"/>
        <end position="694"/>
    </location>
</feature>
<accession>D8QLH5</accession>
<feature type="compositionally biased region" description="Low complexity" evidence="1">
    <location>
        <begin position="50"/>
        <end position="63"/>
    </location>
</feature>
<dbReference type="VEuPathDB" id="FungiDB:SCHCODRAFT_02645765"/>
<dbReference type="OMA" id="QTDATMV"/>
<feature type="compositionally biased region" description="Basic and acidic residues" evidence="1">
    <location>
        <begin position="177"/>
        <end position="194"/>
    </location>
</feature>
<feature type="compositionally biased region" description="Acidic residues" evidence="1">
    <location>
        <begin position="301"/>
        <end position="313"/>
    </location>
</feature>
<protein>
    <submittedName>
        <fullName evidence="2">Uncharacterized protein</fullName>
    </submittedName>
</protein>
<feature type="region of interest" description="Disordered" evidence="1">
    <location>
        <begin position="596"/>
        <end position="725"/>
    </location>
</feature>
<organism evidence="3">
    <name type="scientific">Schizophyllum commune (strain H4-8 / FGSC 9210)</name>
    <name type="common">Split gill fungus</name>
    <dbReference type="NCBI Taxonomy" id="578458"/>
    <lineage>
        <taxon>Eukaryota</taxon>
        <taxon>Fungi</taxon>
        <taxon>Dikarya</taxon>
        <taxon>Basidiomycota</taxon>
        <taxon>Agaricomycotina</taxon>
        <taxon>Agaricomycetes</taxon>
        <taxon>Agaricomycetidae</taxon>
        <taxon>Agaricales</taxon>
        <taxon>Schizophyllaceae</taxon>
        <taxon>Schizophyllum</taxon>
    </lineage>
</organism>
<feature type="compositionally biased region" description="Pro residues" evidence="1">
    <location>
        <begin position="696"/>
        <end position="706"/>
    </location>
</feature>
<feature type="compositionally biased region" description="Low complexity" evidence="1">
    <location>
        <begin position="655"/>
        <end position="672"/>
    </location>
</feature>
<feature type="region of interest" description="Disordered" evidence="1">
    <location>
        <begin position="1"/>
        <end position="436"/>
    </location>
</feature>
<feature type="compositionally biased region" description="Polar residues" evidence="1">
    <location>
        <begin position="76"/>
        <end position="85"/>
    </location>
</feature>
<proteinExistence type="predicted"/>
<feature type="compositionally biased region" description="Basic and acidic residues" evidence="1">
    <location>
        <begin position="673"/>
        <end position="684"/>
    </location>
</feature>
<feature type="compositionally biased region" description="Polar residues" evidence="1">
    <location>
        <begin position="409"/>
        <end position="420"/>
    </location>
</feature>
<reference evidence="2 3" key="1">
    <citation type="journal article" date="2010" name="Nat. Biotechnol.">
        <title>Genome sequence of the model mushroom Schizophyllum commune.</title>
        <authorList>
            <person name="Ohm R.A."/>
            <person name="de Jong J.F."/>
            <person name="Lugones L.G."/>
            <person name="Aerts A."/>
            <person name="Kothe E."/>
            <person name="Stajich J.E."/>
            <person name="de Vries R.P."/>
            <person name="Record E."/>
            <person name="Levasseur A."/>
            <person name="Baker S.E."/>
            <person name="Bartholomew K.A."/>
            <person name="Coutinho P.M."/>
            <person name="Erdmann S."/>
            <person name="Fowler T.J."/>
            <person name="Gathman A.C."/>
            <person name="Lombard V."/>
            <person name="Henrissat B."/>
            <person name="Knabe N."/>
            <person name="Kuees U."/>
            <person name="Lilly W.W."/>
            <person name="Lindquist E."/>
            <person name="Lucas S."/>
            <person name="Magnuson J.K."/>
            <person name="Piumi F."/>
            <person name="Raudaskoski M."/>
            <person name="Salamov A."/>
            <person name="Schmutz J."/>
            <person name="Schwarze F.W.M.R."/>
            <person name="vanKuyk P.A."/>
            <person name="Horton J.S."/>
            <person name="Grigoriev I.V."/>
            <person name="Woesten H.A.B."/>
        </authorList>
    </citation>
    <scope>NUCLEOTIDE SEQUENCE [LARGE SCALE GENOMIC DNA]</scope>
    <source>
        <strain evidence="3">H4-8 / FGSC 9210</strain>
    </source>
</reference>
<evidence type="ECO:0000313" key="2">
    <source>
        <dbReference type="EMBL" id="EFI91345.1"/>
    </source>
</evidence>